<dbReference type="KEGG" id="sof:NCTC11214_00272"/>
<evidence type="ECO:0000313" key="4">
    <source>
        <dbReference type="EMBL" id="VDZ51583.1"/>
    </source>
</evidence>
<keyword evidence="1" id="KW-0238">DNA-binding</keyword>
<evidence type="ECO:0000256" key="2">
    <source>
        <dbReference type="ARBA" id="ARBA00023172"/>
    </source>
</evidence>
<dbReference type="GO" id="GO:0006310">
    <property type="term" value="P:DNA recombination"/>
    <property type="evidence" value="ECO:0007669"/>
    <property type="project" value="UniProtKB-KW"/>
</dbReference>
<dbReference type="Pfam" id="PF07825">
    <property type="entry name" value="Exc"/>
    <property type="match status" value="1"/>
</dbReference>
<accession>A0A3S4FHB4</accession>
<dbReference type="Proteomes" id="UP000281391">
    <property type="component" value="Chromosome"/>
</dbReference>
<dbReference type="InterPro" id="IPR012884">
    <property type="entry name" value="Excisionase-like"/>
</dbReference>
<dbReference type="InterPro" id="IPR009061">
    <property type="entry name" value="DNA-bd_dom_put_sf"/>
</dbReference>
<proteinExistence type="predicted"/>
<keyword evidence="2" id="KW-0233">DNA recombination</keyword>
<dbReference type="Gene3D" id="1.10.1660.20">
    <property type="match status" value="1"/>
</dbReference>
<dbReference type="InterPro" id="IPR038137">
    <property type="entry name" value="Excisionase-like_sf"/>
</dbReference>
<evidence type="ECO:0000313" key="5">
    <source>
        <dbReference type="Proteomes" id="UP000281391"/>
    </source>
</evidence>
<evidence type="ECO:0000256" key="1">
    <source>
        <dbReference type="ARBA" id="ARBA00023125"/>
    </source>
</evidence>
<name>A0A3S4FHB4_SEROD</name>
<dbReference type="GO" id="GO:0003677">
    <property type="term" value="F:DNA binding"/>
    <property type="evidence" value="ECO:0007669"/>
    <property type="project" value="UniProtKB-KW"/>
</dbReference>
<gene>
    <name evidence="4" type="ORF">NCTC11214_00272</name>
</gene>
<dbReference type="RefSeq" id="WP_004954285.1">
    <property type="nucleotide sequence ID" value="NZ_LR134117.1"/>
</dbReference>
<organism evidence="4 5">
    <name type="scientific">Serratia odorifera</name>
    <dbReference type="NCBI Taxonomy" id="618"/>
    <lineage>
        <taxon>Bacteria</taxon>
        <taxon>Pseudomonadati</taxon>
        <taxon>Pseudomonadota</taxon>
        <taxon>Gammaproteobacteria</taxon>
        <taxon>Enterobacterales</taxon>
        <taxon>Yersiniaceae</taxon>
        <taxon>Serratia</taxon>
    </lineage>
</organism>
<dbReference type="AlphaFoldDB" id="A0A3S4FHB4"/>
<dbReference type="EMBL" id="LR134117">
    <property type="protein sequence ID" value="VDZ51583.1"/>
    <property type="molecule type" value="Genomic_DNA"/>
</dbReference>
<dbReference type="SUPFAM" id="SSF46955">
    <property type="entry name" value="Putative DNA-binding domain"/>
    <property type="match status" value="1"/>
</dbReference>
<protein>
    <submittedName>
        <fullName evidence="4">Excisionase-like protein</fullName>
    </submittedName>
</protein>
<evidence type="ECO:0000259" key="3">
    <source>
        <dbReference type="Pfam" id="PF07825"/>
    </source>
</evidence>
<feature type="domain" description="Excisionase-like" evidence="3">
    <location>
        <begin position="4"/>
        <end position="58"/>
    </location>
</feature>
<sequence length="84" mass="9781">MKSITLTEWAESKFSQPYKKGTLWMWARTGRIYPPPEKIGRNWWVNPNAEYVNPHNPKDVAAKAKPVSKYKLAERIDHGGKTQR</sequence>
<reference evidence="4 5" key="1">
    <citation type="submission" date="2018-12" db="EMBL/GenBank/DDBJ databases">
        <authorList>
            <consortium name="Pathogen Informatics"/>
        </authorList>
    </citation>
    <scope>NUCLEOTIDE SEQUENCE [LARGE SCALE GENOMIC DNA]</scope>
    <source>
        <strain evidence="4 5">NCTC11214</strain>
    </source>
</reference>